<dbReference type="SUPFAM" id="SSF52821">
    <property type="entry name" value="Rhodanese/Cell cycle control phosphatase"/>
    <property type="match status" value="1"/>
</dbReference>
<name>A0A1R2B6X2_9CILI</name>
<protein>
    <recommendedName>
        <fullName evidence="3">Rhodanese domain-containing protein</fullName>
    </recommendedName>
</protein>
<evidence type="ECO:0000259" key="3">
    <source>
        <dbReference type="PROSITE" id="PS50206"/>
    </source>
</evidence>
<keyword evidence="2" id="KW-0677">Repeat</keyword>
<proteinExistence type="predicted"/>
<keyword evidence="5" id="KW-1185">Reference proteome</keyword>
<dbReference type="GO" id="GO:0005739">
    <property type="term" value="C:mitochondrion"/>
    <property type="evidence" value="ECO:0007669"/>
    <property type="project" value="TreeGrafter"/>
</dbReference>
<evidence type="ECO:0000313" key="5">
    <source>
        <dbReference type="Proteomes" id="UP000187209"/>
    </source>
</evidence>
<organism evidence="4 5">
    <name type="scientific">Stentor coeruleus</name>
    <dbReference type="NCBI Taxonomy" id="5963"/>
    <lineage>
        <taxon>Eukaryota</taxon>
        <taxon>Sar</taxon>
        <taxon>Alveolata</taxon>
        <taxon>Ciliophora</taxon>
        <taxon>Postciliodesmatophora</taxon>
        <taxon>Heterotrichea</taxon>
        <taxon>Heterotrichida</taxon>
        <taxon>Stentoridae</taxon>
        <taxon>Stentor</taxon>
    </lineage>
</organism>
<dbReference type="PROSITE" id="PS50206">
    <property type="entry name" value="RHODANESE_3"/>
    <property type="match status" value="1"/>
</dbReference>
<comment type="caution">
    <text evidence="4">The sequence shown here is derived from an EMBL/GenBank/DDBJ whole genome shotgun (WGS) entry which is preliminary data.</text>
</comment>
<evidence type="ECO:0000256" key="1">
    <source>
        <dbReference type="ARBA" id="ARBA00022679"/>
    </source>
</evidence>
<dbReference type="PANTHER" id="PTHR11364">
    <property type="entry name" value="THIOSULFATE SULFERTANSFERASE"/>
    <property type="match status" value="1"/>
</dbReference>
<dbReference type="GO" id="GO:0004792">
    <property type="term" value="F:thiosulfate-cyanide sulfurtransferase activity"/>
    <property type="evidence" value="ECO:0007669"/>
    <property type="project" value="TreeGrafter"/>
</dbReference>
<keyword evidence="1" id="KW-0808">Transferase</keyword>
<sequence length="253" mass="28515">MNPFISLQEFSYQSQDSFVLIFCSSSSTPPARFIPRSFFYVVDDNAALFTKNCSCLEIDDDKTIICYDNGDLHNACKAYWGFKATGHDDVKVLLGGIRSCEKHRINLVSGEIPEIKKGETPCLPFNEAVAMTLEQFSRKESYAEQVIEAKRLNIEITDTSGEILSQTLIVKLLKENEIEYKPNKMTIVHGKNSFYVGLILNYLGERMISVVLEDTTGFVSAKKSRLVPEYKKPEKVTSIDPQSNRKCCGCSVF</sequence>
<dbReference type="OrthoDB" id="319362at2759"/>
<reference evidence="4 5" key="1">
    <citation type="submission" date="2016-11" db="EMBL/GenBank/DDBJ databases">
        <title>The macronuclear genome of Stentor coeruleus: a giant cell with tiny introns.</title>
        <authorList>
            <person name="Slabodnick M."/>
            <person name="Ruby J.G."/>
            <person name="Reiff S.B."/>
            <person name="Swart E.C."/>
            <person name="Gosai S."/>
            <person name="Prabakaran S."/>
            <person name="Witkowska E."/>
            <person name="Larue G.E."/>
            <person name="Fisher S."/>
            <person name="Freeman R.M."/>
            <person name="Gunawardena J."/>
            <person name="Chu W."/>
            <person name="Stover N.A."/>
            <person name="Gregory B.D."/>
            <person name="Nowacki M."/>
            <person name="Derisi J."/>
            <person name="Roy S.W."/>
            <person name="Marshall W.F."/>
            <person name="Sood P."/>
        </authorList>
    </citation>
    <scope>NUCLEOTIDE SEQUENCE [LARGE SCALE GENOMIC DNA]</scope>
    <source>
        <strain evidence="4">WM001</strain>
    </source>
</reference>
<dbReference type="AlphaFoldDB" id="A0A1R2B6X2"/>
<gene>
    <name evidence="4" type="ORF">SteCoe_29227</name>
</gene>
<evidence type="ECO:0000256" key="2">
    <source>
        <dbReference type="ARBA" id="ARBA00022737"/>
    </source>
</evidence>
<feature type="domain" description="Rhodanese" evidence="3">
    <location>
        <begin position="49"/>
        <end position="109"/>
    </location>
</feature>
<dbReference type="Gene3D" id="3.40.250.10">
    <property type="entry name" value="Rhodanese-like domain"/>
    <property type="match status" value="1"/>
</dbReference>
<dbReference type="PANTHER" id="PTHR11364:SF27">
    <property type="entry name" value="SULFURTRANSFERASE"/>
    <property type="match status" value="1"/>
</dbReference>
<evidence type="ECO:0000313" key="4">
    <source>
        <dbReference type="EMBL" id="OMJ72360.1"/>
    </source>
</evidence>
<dbReference type="InterPro" id="IPR001763">
    <property type="entry name" value="Rhodanese-like_dom"/>
</dbReference>
<accession>A0A1R2B6X2</accession>
<dbReference type="EMBL" id="MPUH01000908">
    <property type="protein sequence ID" value="OMJ72360.1"/>
    <property type="molecule type" value="Genomic_DNA"/>
</dbReference>
<dbReference type="Proteomes" id="UP000187209">
    <property type="component" value="Unassembled WGS sequence"/>
</dbReference>
<dbReference type="InterPro" id="IPR045078">
    <property type="entry name" value="TST/MPST-like"/>
</dbReference>
<dbReference type="InterPro" id="IPR036873">
    <property type="entry name" value="Rhodanese-like_dom_sf"/>
</dbReference>